<evidence type="ECO:0000313" key="1">
    <source>
        <dbReference type="EMBL" id="ARF11607.1"/>
    </source>
</evidence>
<organism evidence="1">
    <name type="scientific">Klosneuvirus KNV1</name>
    <dbReference type="NCBI Taxonomy" id="1977640"/>
    <lineage>
        <taxon>Viruses</taxon>
        <taxon>Varidnaviria</taxon>
        <taxon>Bamfordvirae</taxon>
        <taxon>Nucleocytoviricota</taxon>
        <taxon>Megaviricetes</taxon>
        <taxon>Imitervirales</taxon>
        <taxon>Mimiviridae</taxon>
        <taxon>Klosneuvirinae</taxon>
        <taxon>Klosneuvirus</taxon>
    </lineage>
</organism>
<proteinExistence type="predicted"/>
<name>A0A1V0SIQ6_9VIRU</name>
<protein>
    <submittedName>
        <fullName evidence="1">Uncharacterized protein</fullName>
    </submittedName>
</protein>
<reference evidence="1" key="1">
    <citation type="journal article" date="2017" name="Science">
        <title>Giant viruses with an expanded complement of translation system components.</title>
        <authorList>
            <person name="Schulz F."/>
            <person name="Yutin N."/>
            <person name="Ivanova N.N."/>
            <person name="Ortega D.R."/>
            <person name="Lee T.K."/>
            <person name="Vierheilig J."/>
            <person name="Daims H."/>
            <person name="Horn M."/>
            <person name="Wagner M."/>
            <person name="Jensen G.J."/>
            <person name="Kyrpides N.C."/>
            <person name="Koonin E.V."/>
            <person name="Woyke T."/>
        </authorList>
    </citation>
    <scope>NUCLEOTIDE SEQUENCE</scope>
    <source>
        <strain evidence="1">KNV1</strain>
    </source>
</reference>
<dbReference type="EMBL" id="KY684109">
    <property type="protein sequence ID" value="ARF11607.1"/>
    <property type="molecule type" value="Genomic_DNA"/>
</dbReference>
<sequence>MSVVYKYRLWCLEENTFVYTYNDTVPTICPNNHTDRSLDDSKTTIVDKITPETSTIVQNVPGYYQMATTIITVPSGATGSIYEQTFSFPMDLQLWLMEFTSIADMVGDNFHIVAAPETIIGAVIAPVSTSDTVLTVTNTVFTSGVIAKGLEILLDDGANKQSLGLVTAVDETNSQLTIQNPPSVAYSPGSYVKMNIYVVKNQVIDVAGKTFVYGRKGITTKTIAANTPLKFVYTNNNGLAKNLYFNLEFNYY</sequence>
<accession>A0A1V0SIQ6</accession>
<gene>
    <name evidence="1" type="ORF">Klosneuvirus_2_43</name>
</gene>